<protein>
    <recommendedName>
        <fullName evidence="3">SMODS-associated and fused to various effectors domain-containing protein</fullName>
    </recommendedName>
</protein>
<dbReference type="RefSeq" id="WP_107802995.1">
    <property type="nucleotide sequence ID" value="NZ_QAOI01000008.1"/>
</dbReference>
<name>A0A2T5I0Z2_9PROT</name>
<evidence type="ECO:0000313" key="2">
    <source>
        <dbReference type="Proteomes" id="UP000244128"/>
    </source>
</evidence>
<sequence>MKSETSKAIEEFVRKYGESKLVDVLSPNRQEDILTIIANADVHPYHALHKRGEIFVASEGSLDFSTEESAVSEIESVLLRVAKKLKEKRWSCVYLVPFGPAPLALQIKSLVHKILDVETIDVLHIGNGAHIDIHINPRSIAARIKSEL</sequence>
<dbReference type="AlphaFoldDB" id="A0A2T5I0Z2"/>
<gene>
    <name evidence="1" type="ORF">C8R26_10864</name>
</gene>
<evidence type="ECO:0008006" key="3">
    <source>
        <dbReference type="Google" id="ProtNLM"/>
    </source>
</evidence>
<accession>A0A2T5I0Z2</accession>
<reference evidence="1 2" key="1">
    <citation type="submission" date="2018-04" db="EMBL/GenBank/DDBJ databases">
        <title>Active sludge and wastewater microbial communities from Klosterneuburg, Austria.</title>
        <authorList>
            <person name="Wagner M."/>
        </authorList>
    </citation>
    <scope>NUCLEOTIDE SEQUENCE [LARGE SCALE GENOMIC DNA]</scope>
    <source>
        <strain evidence="1 2">Nm49</strain>
    </source>
</reference>
<dbReference type="Proteomes" id="UP000244128">
    <property type="component" value="Unassembled WGS sequence"/>
</dbReference>
<proteinExistence type="predicted"/>
<evidence type="ECO:0000313" key="1">
    <source>
        <dbReference type="EMBL" id="PTQ77418.1"/>
    </source>
</evidence>
<comment type="caution">
    <text evidence="1">The sequence shown here is derived from an EMBL/GenBank/DDBJ whole genome shotgun (WGS) entry which is preliminary data.</text>
</comment>
<dbReference type="EMBL" id="QAOI01000008">
    <property type="protein sequence ID" value="PTQ77418.1"/>
    <property type="molecule type" value="Genomic_DNA"/>
</dbReference>
<organism evidence="1 2">
    <name type="scientific">Nitrosomonas oligotropha</name>
    <dbReference type="NCBI Taxonomy" id="42354"/>
    <lineage>
        <taxon>Bacteria</taxon>
        <taxon>Pseudomonadati</taxon>
        <taxon>Pseudomonadota</taxon>
        <taxon>Betaproteobacteria</taxon>
        <taxon>Nitrosomonadales</taxon>
        <taxon>Nitrosomonadaceae</taxon>
        <taxon>Nitrosomonas</taxon>
    </lineage>
</organism>